<evidence type="ECO:0000256" key="1">
    <source>
        <dbReference type="SAM" id="MobiDB-lite"/>
    </source>
</evidence>
<evidence type="ECO:0000313" key="2">
    <source>
        <dbReference type="EMBL" id="MPM02512.1"/>
    </source>
</evidence>
<proteinExistence type="predicted"/>
<feature type="region of interest" description="Disordered" evidence="1">
    <location>
        <begin position="18"/>
        <end position="52"/>
    </location>
</feature>
<sequence length="66" mass="7795">MKITREEYRVLFPQGREVQAPQQVRDERKISGRREEERAEENLQARETRNRELADLGLGTKLNLEG</sequence>
<dbReference type="EMBL" id="VSSQ01000874">
    <property type="protein sequence ID" value="MPM02512.1"/>
    <property type="molecule type" value="Genomic_DNA"/>
</dbReference>
<protein>
    <submittedName>
        <fullName evidence="2">Uncharacterized protein</fullName>
    </submittedName>
</protein>
<gene>
    <name evidence="2" type="ORF">SDC9_48761</name>
</gene>
<comment type="caution">
    <text evidence="2">The sequence shown here is derived from an EMBL/GenBank/DDBJ whole genome shotgun (WGS) entry which is preliminary data.</text>
</comment>
<feature type="compositionally biased region" description="Basic and acidic residues" evidence="1">
    <location>
        <begin position="24"/>
        <end position="52"/>
    </location>
</feature>
<accession>A0A644WFG7</accession>
<reference evidence="2" key="1">
    <citation type="submission" date="2019-08" db="EMBL/GenBank/DDBJ databases">
        <authorList>
            <person name="Kucharzyk K."/>
            <person name="Murdoch R.W."/>
            <person name="Higgins S."/>
            <person name="Loffler F."/>
        </authorList>
    </citation>
    <scope>NUCLEOTIDE SEQUENCE</scope>
</reference>
<organism evidence="2">
    <name type="scientific">bioreactor metagenome</name>
    <dbReference type="NCBI Taxonomy" id="1076179"/>
    <lineage>
        <taxon>unclassified sequences</taxon>
        <taxon>metagenomes</taxon>
        <taxon>ecological metagenomes</taxon>
    </lineage>
</organism>
<name>A0A644WFG7_9ZZZZ</name>
<dbReference type="AlphaFoldDB" id="A0A644WFG7"/>